<evidence type="ECO:0000256" key="3">
    <source>
        <dbReference type="ARBA" id="ARBA00022490"/>
    </source>
</evidence>
<comment type="similarity">
    <text evidence="2">Belongs to the histone-like protein H-NS family.</text>
</comment>
<keyword evidence="7" id="KW-1185">Reference proteome</keyword>
<evidence type="ECO:0000313" key="7">
    <source>
        <dbReference type="Proteomes" id="UP000610594"/>
    </source>
</evidence>
<dbReference type="SUPFAM" id="SSF81273">
    <property type="entry name" value="H-NS histone-like proteins"/>
    <property type="match status" value="1"/>
</dbReference>
<sequence>MDLSKLTVVDLTALRNAIAVEMKTREAAAIEKARTDISAIAASVGIPVAILMGKASTKEAGVKNKAAVKYRDPSNPNNQWTGRGRSPAWVKALETAGTLDSAKV</sequence>
<dbReference type="SMART" id="SM00528">
    <property type="entry name" value="HNS"/>
    <property type="match status" value="1"/>
</dbReference>
<feature type="domain" description="DNA-binding protein H-NS-like C-terminal" evidence="5">
    <location>
        <begin position="60"/>
        <end position="104"/>
    </location>
</feature>
<dbReference type="RefSeq" id="WP_167241332.1">
    <property type="nucleotide sequence ID" value="NZ_WHJF01000280.1"/>
</dbReference>
<dbReference type="InterPro" id="IPR027444">
    <property type="entry name" value="H-NS_C_dom"/>
</dbReference>
<evidence type="ECO:0000256" key="2">
    <source>
        <dbReference type="ARBA" id="ARBA00010610"/>
    </source>
</evidence>
<dbReference type="Gene3D" id="4.10.430.10">
    <property type="entry name" value="Histone-like protein H-NS, C-terminal domain"/>
    <property type="match status" value="1"/>
</dbReference>
<protein>
    <submittedName>
        <fullName evidence="6">H-NS histone family protein</fullName>
    </submittedName>
</protein>
<keyword evidence="4" id="KW-0238">DNA-binding</keyword>
<evidence type="ECO:0000313" key="6">
    <source>
        <dbReference type="EMBL" id="NHZ67109.1"/>
    </source>
</evidence>
<evidence type="ECO:0000256" key="1">
    <source>
        <dbReference type="ARBA" id="ARBA00004453"/>
    </source>
</evidence>
<accession>A0ABX0MWH4</accession>
<dbReference type="Pfam" id="PF00816">
    <property type="entry name" value="Histone_HNS"/>
    <property type="match status" value="1"/>
</dbReference>
<comment type="subcellular location">
    <subcellularLocation>
        <location evidence="1">Cytoplasm</location>
        <location evidence="1">Nucleoid</location>
    </subcellularLocation>
</comment>
<dbReference type="InterPro" id="IPR037150">
    <property type="entry name" value="H-NS_C_dom_sf"/>
</dbReference>
<dbReference type="PANTHER" id="PTHR38097">
    <property type="match status" value="1"/>
</dbReference>
<proteinExistence type="inferred from homology"/>
<keyword evidence="3" id="KW-0963">Cytoplasm</keyword>
<dbReference type="Proteomes" id="UP000610594">
    <property type="component" value="Unassembled WGS sequence"/>
</dbReference>
<gene>
    <name evidence="6" type="ORF">F1735_33450</name>
</gene>
<name>A0ABX0MWH4_9BURK</name>
<evidence type="ECO:0000259" key="5">
    <source>
        <dbReference type="SMART" id="SM00528"/>
    </source>
</evidence>
<evidence type="ECO:0000256" key="4">
    <source>
        <dbReference type="ARBA" id="ARBA00023125"/>
    </source>
</evidence>
<reference evidence="6 7" key="1">
    <citation type="submission" date="2019-10" db="EMBL/GenBank/DDBJ databases">
        <title>Taxonomy of Antarctic Massilia spp.: description of Massilia rubra sp. nov., Massilia aquatica sp. nov., Massilia mucilaginosa sp. nov., Massilia frigida sp. nov. isolated from streams, lakes and regoliths.</title>
        <authorList>
            <person name="Holochova P."/>
            <person name="Sedlacek I."/>
            <person name="Kralova S."/>
            <person name="Maslanova I."/>
            <person name="Busse H.-J."/>
            <person name="Stankova E."/>
            <person name="Vrbovska V."/>
            <person name="Kovarovic V."/>
            <person name="Bartak M."/>
            <person name="Svec P."/>
            <person name="Pantucek R."/>
        </authorList>
    </citation>
    <scope>NUCLEOTIDE SEQUENCE [LARGE SCALE GENOMIC DNA]</scope>
    <source>
        <strain evidence="6 7">CCM 8694</strain>
    </source>
</reference>
<organism evidence="6 7">
    <name type="scientific">Massilia genomosp. 1</name>
    <dbReference type="NCBI Taxonomy" id="2609280"/>
    <lineage>
        <taxon>Bacteria</taxon>
        <taxon>Pseudomonadati</taxon>
        <taxon>Pseudomonadota</taxon>
        <taxon>Betaproteobacteria</taxon>
        <taxon>Burkholderiales</taxon>
        <taxon>Oxalobacteraceae</taxon>
        <taxon>Telluria group</taxon>
        <taxon>Massilia</taxon>
    </lineage>
</organism>
<dbReference type="EMBL" id="WHJF01000280">
    <property type="protein sequence ID" value="NHZ67109.1"/>
    <property type="molecule type" value="Genomic_DNA"/>
</dbReference>
<comment type="caution">
    <text evidence="6">The sequence shown here is derived from an EMBL/GenBank/DDBJ whole genome shotgun (WGS) entry which is preliminary data.</text>
</comment>
<dbReference type="PANTHER" id="PTHR38097:SF2">
    <property type="entry name" value="DNA-BINDING PROTEIN STPA"/>
    <property type="match status" value="1"/>
</dbReference>